<evidence type="ECO:0000256" key="2">
    <source>
        <dbReference type="PROSITE-ProRule" id="PRU00103"/>
    </source>
</evidence>
<protein>
    <submittedName>
        <fullName evidence="3">HEAT repeat family protein</fullName>
    </submittedName>
</protein>
<dbReference type="KEGG" id="tva:4766044"/>
<dbReference type="FunCoup" id="A2EGQ8">
    <property type="interactions" value="213"/>
</dbReference>
<reference evidence="3" key="1">
    <citation type="submission" date="2006-10" db="EMBL/GenBank/DDBJ databases">
        <authorList>
            <person name="Amadeo P."/>
            <person name="Zhao Q."/>
            <person name="Wortman J."/>
            <person name="Fraser-Liggett C."/>
            <person name="Carlton J."/>
        </authorList>
    </citation>
    <scope>NUCLEOTIDE SEQUENCE</scope>
    <source>
        <strain evidence="3">G3</strain>
    </source>
</reference>
<dbReference type="GO" id="GO:0005737">
    <property type="term" value="C:cytoplasm"/>
    <property type="evidence" value="ECO:0000318"/>
    <property type="project" value="GO_Central"/>
</dbReference>
<dbReference type="PROSITE" id="PS50077">
    <property type="entry name" value="HEAT_REPEAT"/>
    <property type="match status" value="4"/>
</dbReference>
<accession>A2EGQ8</accession>
<proteinExistence type="predicted"/>
<keyword evidence="1" id="KW-0677">Repeat</keyword>
<dbReference type="GO" id="GO:0005829">
    <property type="term" value="C:cytosol"/>
    <property type="evidence" value="ECO:0000318"/>
    <property type="project" value="GO_Central"/>
</dbReference>
<dbReference type="SMR" id="A2EGQ8"/>
<evidence type="ECO:0000313" key="3">
    <source>
        <dbReference type="EMBL" id="EAY08146.1"/>
    </source>
</evidence>
<keyword evidence="4" id="KW-1185">Reference proteome</keyword>
<dbReference type="RefSeq" id="XP_001320369.1">
    <property type="nucleotide sequence ID" value="XM_001320334.1"/>
</dbReference>
<dbReference type="FunFam" id="1.25.10.10:FF:000318">
    <property type="entry name" value="Serine/threonine-protein phosphatase 2A regulatory subunit A gamma isoform"/>
    <property type="match status" value="1"/>
</dbReference>
<dbReference type="VEuPathDB" id="TrichDB:TVAG_302330"/>
<feature type="repeat" description="HEAT" evidence="2">
    <location>
        <begin position="525"/>
        <end position="562"/>
    </location>
</feature>
<gene>
    <name evidence="3" type="ORF">TVAG_302330</name>
</gene>
<dbReference type="OMA" id="HAISMFW"/>
<feature type="repeat" description="HEAT" evidence="2">
    <location>
        <begin position="244"/>
        <end position="282"/>
    </location>
</feature>
<reference evidence="3" key="2">
    <citation type="journal article" date="2007" name="Science">
        <title>Draft genome sequence of the sexually transmitted pathogen Trichomonas vaginalis.</title>
        <authorList>
            <person name="Carlton J.M."/>
            <person name="Hirt R.P."/>
            <person name="Silva J.C."/>
            <person name="Delcher A.L."/>
            <person name="Schatz M."/>
            <person name="Zhao Q."/>
            <person name="Wortman J.R."/>
            <person name="Bidwell S.L."/>
            <person name="Alsmark U.C.M."/>
            <person name="Besteiro S."/>
            <person name="Sicheritz-Ponten T."/>
            <person name="Noel C.J."/>
            <person name="Dacks J.B."/>
            <person name="Foster P.G."/>
            <person name="Simillion C."/>
            <person name="Van de Peer Y."/>
            <person name="Miranda-Saavedra D."/>
            <person name="Barton G.J."/>
            <person name="Westrop G.D."/>
            <person name="Mueller S."/>
            <person name="Dessi D."/>
            <person name="Fiori P.L."/>
            <person name="Ren Q."/>
            <person name="Paulsen I."/>
            <person name="Zhang H."/>
            <person name="Bastida-Corcuera F.D."/>
            <person name="Simoes-Barbosa A."/>
            <person name="Brown M.T."/>
            <person name="Hayes R.D."/>
            <person name="Mukherjee M."/>
            <person name="Okumura C.Y."/>
            <person name="Schneider R."/>
            <person name="Smith A.J."/>
            <person name="Vanacova S."/>
            <person name="Villalvazo M."/>
            <person name="Haas B.J."/>
            <person name="Pertea M."/>
            <person name="Feldblyum T.V."/>
            <person name="Utterback T.R."/>
            <person name="Shu C.L."/>
            <person name="Osoegawa K."/>
            <person name="de Jong P.J."/>
            <person name="Hrdy I."/>
            <person name="Horvathova L."/>
            <person name="Zubacova Z."/>
            <person name="Dolezal P."/>
            <person name="Malik S.B."/>
            <person name="Logsdon J.M. Jr."/>
            <person name="Henze K."/>
            <person name="Gupta A."/>
            <person name="Wang C.C."/>
            <person name="Dunne R.L."/>
            <person name="Upcroft J.A."/>
            <person name="Upcroft P."/>
            <person name="White O."/>
            <person name="Salzberg S.L."/>
            <person name="Tang P."/>
            <person name="Chiu C.-H."/>
            <person name="Lee Y.-S."/>
            <person name="Embley T.M."/>
            <person name="Coombs G.H."/>
            <person name="Mottram J.C."/>
            <person name="Tachezy J."/>
            <person name="Fraser-Liggett C.M."/>
            <person name="Johnson P.J."/>
        </authorList>
    </citation>
    <scope>NUCLEOTIDE SEQUENCE [LARGE SCALE GENOMIC DNA]</scope>
    <source>
        <strain evidence="3">G3</strain>
    </source>
</reference>
<dbReference type="SUPFAM" id="SSF48371">
    <property type="entry name" value="ARM repeat"/>
    <property type="match status" value="1"/>
</dbReference>
<dbReference type="STRING" id="5722.A2EGQ8"/>
<feature type="repeat" description="HEAT" evidence="2">
    <location>
        <begin position="165"/>
        <end position="203"/>
    </location>
</feature>
<dbReference type="OrthoDB" id="340346at2759"/>
<dbReference type="InterPro" id="IPR021133">
    <property type="entry name" value="HEAT_type_2"/>
</dbReference>
<organism evidence="3 4">
    <name type="scientific">Trichomonas vaginalis (strain ATCC PRA-98 / G3)</name>
    <dbReference type="NCBI Taxonomy" id="412133"/>
    <lineage>
        <taxon>Eukaryota</taxon>
        <taxon>Metamonada</taxon>
        <taxon>Parabasalia</taxon>
        <taxon>Trichomonadida</taxon>
        <taxon>Trichomonadidae</taxon>
        <taxon>Trichomonas</taxon>
    </lineage>
</organism>
<dbReference type="PANTHER" id="PTHR10648">
    <property type="entry name" value="SERINE/THREONINE-PROTEIN PHOSPHATASE PP2A 65 KDA REGULATORY SUBUNIT"/>
    <property type="match status" value="1"/>
</dbReference>
<dbReference type="Pfam" id="PF02985">
    <property type="entry name" value="HEAT"/>
    <property type="match status" value="1"/>
</dbReference>
<dbReference type="GO" id="GO:0000159">
    <property type="term" value="C:protein phosphatase type 2A complex"/>
    <property type="evidence" value="ECO:0000318"/>
    <property type="project" value="GO_Central"/>
</dbReference>
<sequence>MDSDDLEPAQILALFTEDIQGESIHERLFTAGNMYLIAAALGPEATRNSLLPFLMSGISLDGEVKAIIAEQLGGFVKYVGGSKFATVLIEPLKILADSDEIFVREKAVKSLAKVCNHIPSNEADPTITKFLITLFSSNQVTFKTDACMLLPHLYERVADSNKAKLRRAFVSMLKDETASVRRAALAAIPELVNVLKQTTIMSEIVRQGLQERINDDDESIRVMIPGCLPPIAAKISPQDRVQFIVPISRVMVKDSSWWVRANMAKALPKLIPYFGSDLINSDIGMILLILLRDPDPEVKTAACLCCRQIVDVLQKVPNYFIDTVLPEVNLLAAERFKQVREEVAADILYFAKIVPDNVAEEKIFPLVAQLINDNDRDVVIAVLRSLSSTFGAINSFSITRVILPKLIEVATKEDWRVRIEIIRNFCIFLPFVTGEAIHAQIIPLIGDWLQDEVYAVREEMAMTLPDFLQVMQGDQTNSFNEVIDAIVSVIMRLNHSQRIPVRQAALLAASYIGQVLPQEVMTERILPPVILMASDKVVNVRILAAKTLNKLKAFVTQQGQQKIKLCMKQLANDPDADVKYFVQM</sequence>
<evidence type="ECO:0000313" key="4">
    <source>
        <dbReference type="Proteomes" id="UP000001542"/>
    </source>
</evidence>
<dbReference type="eggNOG" id="KOG0211">
    <property type="taxonomic scope" value="Eukaryota"/>
</dbReference>
<dbReference type="Proteomes" id="UP000001542">
    <property type="component" value="Unassembled WGS sequence"/>
</dbReference>
<dbReference type="PANTHER" id="PTHR10648:SF4">
    <property type="entry name" value="PROTEIN PHOSPHATASE 2 (FORMERLY 2A), REGULATORY SUBUNIT A, BETA ISOFORM-RELATED"/>
    <property type="match status" value="1"/>
</dbReference>
<dbReference type="InParanoid" id="A2EGQ8"/>
<dbReference type="InterPro" id="IPR000357">
    <property type="entry name" value="HEAT"/>
</dbReference>
<dbReference type="InterPro" id="IPR051023">
    <property type="entry name" value="PP2A_Regulatory_Subunit_A"/>
</dbReference>
<dbReference type="AlphaFoldDB" id="A2EGQ8"/>
<dbReference type="VEuPathDB" id="TrichDB:TVAGG3_0173000"/>
<feature type="repeat" description="HEAT" evidence="2">
    <location>
        <begin position="441"/>
        <end position="479"/>
    </location>
</feature>
<evidence type="ECO:0000256" key="1">
    <source>
        <dbReference type="ARBA" id="ARBA00022737"/>
    </source>
</evidence>
<dbReference type="EMBL" id="DS113384">
    <property type="protein sequence ID" value="EAY08146.1"/>
    <property type="molecule type" value="Genomic_DNA"/>
</dbReference>
<name>A2EGQ8_TRIV3</name>
<dbReference type="GO" id="GO:0005634">
    <property type="term" value="C:nucleus"/>
    <property type="evidence" value="ECO:0000318"/>
    <property type="project" value="GO_Central"/>
</dbReference>
<dbReference type="Gene3D" id="1.25.10.10">
    <property type="entry name" value="Leucine-rich Repeat Variant"/>
    <property type="match status" value="1"/>
</dbReference>
<dbReference type="InterPro" id="IPR016024">
    <property type="entry name" value="ARM-type_fold"/>
</dbReference>
<dbReference type="GO" id="GO:0019888">
    <property type="term" value="F:protein phosphatase regulator activity"/>
    <property type="evidence" value="ECO:0000318"/>
    <property type="project" value="GO_Central"/>
</dbReference>
<dbReference type="InterPro" id="IPR011989">
    <property type="entry name" value="ARM-like"/>
</dbReference>